<evidence type="ECO:0000313" key="1">
    <source>
        <dbReference type="EMBL" id="KAA6370889.1"/>
    </source>
</evidence>
<protein>
    <submittedName>
        <fullName evidence="1">Uncharacterized protein</fullName>
    </submittedName>
</protein>
<name>A0A5J4UK63_9EUKA</name>
<evidence type="ECO:0000313" key="2">
    <source>
        <dbReference type="Proteomes" id="UP000324800"/>
    </source>
</evidence>
<proteinExistence type="predicted"/>
<organism evidence="1 2">
    <name type="scientific">Streblomastix strix</name>
    <dbReference type="NCBI Taxonomy" id="222440"/>
    <lineage>
        <taxon>Eukaryota</taxon>
        <taxon>Metamonada</taxon>
        <taxon>Preaxostyla</taxon>
        <taxon>Oxymonadida</taxon>
        <taxon>Streblomastigidae</taxon>
        <taxon>Streblomastix</taxon>
    </lineage>
</organism>
<reference evidence="1 2" key="1">
    <citation type="submission" date="2019-03" db="EMBL/GenBank/DDBJ databases">
        <title>Single cell metagenomics reveals metabolic interactions within the superorganism composed of flagellate Streblomastix strix and complex community of Bacteroidetes bacteria on its surface.</title>
        <authorList>
            <person name="Treitli S.C."/>
            <person name="Kolisko M."/>
            <person name="Husnik F."/>
            <person name="Keeling P."/>
            <person name="Hampl V."/>
        </authorList>
    </citation>
    <scope>NUCLEOTIDE SEQUENCE [LARGE SCALE GENOMIC DNA]</scope>
    <source>
        <strain evidence="1">ST1C</strain>
    </source>
</reference>
<dbReference type="Proteomes" id="UP000324800">
    <property type="component" value="Unassembled WGS sequence"/>
</dbReference>
<dbReference type="AlphaFoldDB" id="A0A5J4UK63"/>
<dbReference type="InterPro" id="IPR043502">
    <property type="entry name" value="DNA/RNA_pol_sf"/>
</dbReference>
<sequence length="567" mass="66358">MGKGKQIVVEHKQTKQQINFIDAMNYTQPADLASFAKDFGNKDNESKGLFPYEGITYDNYNYELNKSQPFPIKAFDSMLKNKTINDDDYLSYTKDVINYATRWDYLQHYNELDTKIMIQPLDNLINWFYQYNVDMLSFMSLAANANAIKYAIAYKDFDLNVNYPQQSIKSKPFILSQSYWNSKVIGYGIQDKQKHRKTNNNVTINDYEYYKDLFEHSNCVICGDKFTMDNKPTLDRIDNKLPHTKSNFNNEVYQLIRRNITGGLSNVMHRYNHANETTIKQYYYNEENKTITVIDTNHTVTHICGVDFNSLYPSCFSSQYHTFNKYTNGIMYMCGSVNVVINNTNQARKIINSTDRFTDKGQLFIAQLKGHIDSKYINDFINFSPIFRNLSYQSSKSVIGEYMYGQMQSAGVKTDKQESKLTQLLSTHNQYMTFSSYYLWFLIDDCHFIIDDIKQLVTFDKHTKFNAFVNEFMNKRIEAIKDKNSGLDKFCKMILNDSYGSDGMNTEKYNKIKLLTKEKTIEAHTKQSWMNDRKLADNLYAVQFNPKNCKCNTCLQVAYFTLDNAKY</sequence>
<accession>A0A5J4UK63</accession>
<dbReference type="SUPFAM" id="SSF56672">
    <property type="entry name" value="DNA/RNA polymerases"/>
    <property type="match status" value="1"/>
</dbReference>
<dbReference type="EMBL" id="SNRW01014964">
    <property type="protein sequence ID" value="KAA6370889.1"/>
    <property type="molecule type" value="Genomic_DNA"/>
</dbReference>
<comment type="caution">
    <text evidence="1">The sequence shown here is derived from an EMBL/GenBank/DDBJ whole genome shotgun (WGS) entry which is preliminary data.</text>
</comment>
<gene>
    <name evidence="1" type="ORF">EZS28_033583</name>
</gene>